<evidence type="ECO:0000256" key="1">
    <source>
        <dbReference type="SAM" id="Phobius"/>
    </source>
</evidence>
<feature type="chain" id="PRO_5035844391" description="Transmembrane protein" evidence="2">
    <location>
        <begin position="17"/>
        <end position="627"/>
    </location>
</feature>
<evidence type="ECO:0000256" key="2">
    <source>
        <dbReference type="SAM" id="SignalP"/>
    </source>
</evidence>
<gene>
    <name evidence="3" type="ORF">PSON_ATCC_30995.1.T1370009</name>
</gene>
<evidence type="ECO:0000313" key="3">
    <source>
        <dbReference type="EMBL" id="CAD8122188.1"/>
    </source>
</evidence>
<feature type="signal peptide" evidence="2">
    <location>
        <begin position="1"/>
        <end position="16"/>
    </location>
</feature>
<proteinExistence type="predicted"/>
<keyword evidence="1" id="KW-0472">Membrane</keyword>
<comment type="caution">
    <text evidence="3">The sequence shown here is derived from an EMBL/GenBank/DDBJ whole genome shotgun (WGS) entry which is preliminary data.</text>
</comment>
<keyword evidence="2" id="KW-0732">Signal</keyword>
<sequence>MSYNLSLMILYRCICTTDFCFNTCSKQYEEFQAFPQCIEYEDLTRQYKQDNMNSLYKDGYHKSNLKKCSQYDLICRTCINQSEHCLTCESTNYRIKNNSNQCLNQDGYYDIGIEMCQKCNQICKTCKVNSSKCFSCYEIQNYRQLNLNQCICQKDSYDNGQLICENKQQNYYYYRMFQLMSYMLIKNCDINENRIDQSAIKRCSRLSGFYQNENENYSSMINRMSFQILYLFYIKRQLYNLFYFQNIKQIINIQQLYLQRWLFCKLIVKNVVSVVNNVIINQIIVQVVLVILEIHLLYLIANLDSLKTLYKIVSLYHYLLNIQPVKINAKPVKNLVLIVQLVNKVNILNYMYVKMDIMKVDILIVFNLNINVQILLQTVQIVKVIVQNYLNVYVQMDSIMILAEVKIQHVIKQLFLILTIHGVQLVNLLLYKRDSLMICFPSLLNLISYQILNTFNLNSNIIFVFKYQMKLHLICLVLIPFNNLKLYPENYQTFIQINLDIQILKIKQIYSYLIKYQILLIISIQYYLMIYQNIYQILVMKILNHQYLKQTMNFRNLIGIINGNLEAFFNYKQDYNYQKNLLHFKHSSNNLVLHSIFNFKILYHNYSNSFRQIFYYIFDLKKTLFYF</sequence>
<dbReference type="Proteomes" id="UP000692954">
    <property type="component" value="Unassembled WGS sequence"/>
</dbReference>
<dbReference type="AlphaFoldDB" id="A0A8S1R2T0"/>
<feature type="transmembrane region" description="Helical" evidence="1">
    <location>
        <begin position="443"/>
        <end position="465"/>
    </location>
</feature>
<reference evidence="3" key="1">
    <citation type="submission" date="2021-01" db="EMBL/GenBank/DDBJ databases">
        <authorList>
            <consortium name="Genoscope - CEA"/>
            <person name="William W."/>
        </authorList>
    </citation>
    <scope>NUCLEOTIDE SEQUENCE</scope>
</reference>
<feature type="transmembrane region" description="Helical" evidence="1">
    <location>
        <begin position="509"/>
        <end position="528"/>
    </location>
</feature>
<feature type="transmembrane region" description="Helical" evidence="1">
    <location>
        <begin position="283"/>
        <end position="301"/>
    </location>
</feature>
<keyword evidence="4" id="KW-1185">Reference proteome</keyword>
<feature type="transmembrane region" description="Helical" evidence="1">
    <location>
        <begin position="410"/>
        <end position="431"/>
    </location>
</feature>
<dbReference type="EMBL" id="CAJJDN010000137">
    <property type="protein sequence ID" value="CAD8122188.1"/>
    <property type="molecule type" value="Genomic_DNA"/>
</dbReference>
<accession>A0A8S1R2T0</accession>
<evidence type="ECO:0008006" key="5">
    <source>
        <dbReference type="Google" id="ProtNLM"/>
    </source>
</evidence>
<evidence type="ECO:0000313" key="4">
    <source>
        <dbReference type="Proteomes" id="UP000692954"/>
    </source>
</evidence>
<protein>
    <recommendedName>
        <fullName evidence="5">Transmembrane protein</fullName>
    </recommendedName>
</protein>
<keyword evidence="1" id="KW-1133">Transmembrane helix</keyword>
<organism evidence="3 4">
    <name type="scientific">Paramecium sonneborni</name>
    <dbReference type="NCBI Taxonomy" id="65129"/>
    <lineage>
        <taxon>Eukaryota</taxon>
        <taxon>Sar</taxon>
        <taxon>Alveolata</taxon>
        <taxon>Ciliophora</taxon>
        <taxon>Intramacronucleata</taxon>
        <taxon>Oligohymenophorea</taxon>
        <taxon>Peniculida</taxon>
        <taxon>Parameciidae</taxon>
        <taxon>Paramecium</taxon>
    </lineage>
</organism>
<name>A0A8S1R2T0_9CILI</name>
<keyword evidence="1" id="KW-0812">Transmembrane</keyword>